<reference evidence="1" key="1">
    <citation type="journal article" date="2020" name="Cell">
        <title>Large-Scale Comparative Analyses of Tick Genomes Elucidate Their Genetic Diversity and Vector Capacities.</title>
        <authorList>
            <consortium name="Tick Genome and Microbiome Consortium (TIGMIC)"/>
            <person name="Jia N."/>
            <person name="Wang J."/>
            <person name="Shi W."/>
            <person name="Du L."/>
            <person name="Sun Y."/>
            <person name="Zhan W."/>
            <person name="Jiang J.F."/>
            <person name="Wang Q."/>
            <person name="Zhang B."/>
            <person name="Ji P."/>
            <person name="Bell-Sakyi L."/>
            <person name="Cui X.M."/>
            <person name="Yuan T.T."/>
            <person name="Jiang B.G."/>
            <person name="Yang W.F."/>
            <person name="Lam T.T."/>
            <person name="Chang Q.C."/>
            <person name="Ding S.J."/>
            <person name="Wang X.J."/>
            <person name="Zhu J.G."/>
            <person name="Ruan X.D."/>
            <person name="Zhao L."/>
            <person name="Wei J.T."/>
            <person name="Ye R.Z."/>
            <person name="Que T.C."/>
            <person name="Du C.H."/>
            <person name="Zhou Y.H."/>
            <person name="Cheng J.X."/>
            <person name="Dai P.F."/>
            <person name="Guo W.B."/>
            <person name="Han X.H."/>
            <person name="Huang E.J."/>
            <person name="Li L.F."/>
            <person name="Wei W."/>
            <person name="Gao Y.C."/>
            <person name="Liu J.Z."/>
            <person name="Shao H.Z."/>
            <person name="Wang X."/>
            <person name="Wang C.C."/>
            <person name="Yang T.C."/>
            <person name="Huo Q.B."/>
            <person name="Li W."/>
            <person name="Chen H.Y."/>
            <person name="Chen S.E."/>
            <person name="Zhou L.G."/>
            <person name="Ni X.B."/>
            <person name="Tian J.H."/>
            <person name="Sheng Y."/>
            <person name="Liu T."/>
            <person name="Pan Y.S."/>
            <person name="Xia L.Y."/>
            <person name="Li J."/>
            <person name="Zhao F."/>
            <person name="Cao W.C."/>
        </authorList>
    </citation>
    <scope>NUCLEOTIDE SEQUENCE</scope>
    <source>
        <strain evidence="1">Rmic-2018</strain>
    </source>
</reference>
<dbReference type="AlphaFoldDB" id="A0A9J6EF82"/>
<accession>A0A9J6EF82</accession>
<dbReference type="EMBL" id="JABSTU010000004">
    <property type="protein sequence ID" value="KAH8033131.1"/>
    <property type="molecule type" value="Genomic_DNA"/>
</dbReference>
<sequence length="108" mass="12286">MNGGLFPKTAWAGWYAWMVTSTPQHTAISVLLPHTLNGPFKDGLFSFQHDRSPVHTAVPIKHMLEERCVMELDWPPQGVRINIIDNVWAEIKKNLSRLPLHKCSSDNL</sequence>
<dbReference type="GO" id="GO:0003676">
    <property type="term" value="F:nucleic acid binding"/>
    <property type="evidence" value="ECO:0007669"/>
    <property type="project" value="InterPro"/>
</dbReference>
<gene>
    <name evidence="1" type="ORF">HPB51_007748</name>
</gene>
<comment type="caution">
    <text evidence="1">The sequence shown here is derived from an EMBL/GenBank/DDBJ whole genome shotgun (WGS) entry which is preliminary data.</text>
</comment>
<proteinExistence type="predicted"/>
<evidence type="ECO:0008006" key="3">
    <source>
        <dbReference type="Google" id="ProtNLM"/>
    </source>
</evidence>
<name>A0A9J6EF82_RHIMP</name>
<dbReference type="Proteomes" id="UP000821866">
    <property type="component" value="Chromosome 2"/>
</dbReference>
<protein>
    <recommendedName>
        <fullName evidence="3">Tc1-like transposase DDE domain-containing protein</fullName>
    </recommendedName>
</protein>
<reference evidence="1" key="2">
    <citation type="submission" date="2021-09" db="EMBL/GenBank/DDBJ databases">
        <authorList>
            <person name="Jia N."/>
            <person name="Wang J."/>
            <person name="Shi W."/>
            <person name="Du L."/>
            <person name="Sun Y."/>
            <person name="Zhan W."/>
            <person name="Jiang J."/>
            <person name="Wang Q."/>
            <person name="Zhang B."/>
            <person name="Ji P."/>
            <person name="Sakyi L.B."/>
            <person name="Cui X."/>
            <person name="Yuan T."/>
            <person name="Jiang B."/>
            <person name="Yang W."/>
            <person name="Lam T.T.-Y."/>
            <person name="Chang Q."/>
            <person name="Ding S."/>
            <person name="Wang X."/>
            <person name="Zhu J."/>
            <person name="Ruan X."/>
            <person name="Zhao L."/>
            <person name="Wei J."/>
            <person name="Que T."/>
            <person name="Du C."/>
            <person name="Cheng J."/>
            <person name="Dai P."/>
            <person name="Han X."/>
            <person name="Huang E."/>
            <person name="Gao Y."/>
            <person name="Liu J."/>
            <person name="Shao H."/>
            <person name="Ye R."/>
            <person name="Li L."/>
            <person name="Wei W."/>
            <person name="Wang X."/>
            <person name="Wang C."/>
            <person name="Huo Q."/>
            <person name="Li W."/>
            <person name="Guo W."/>
            <person name="Chen H."/>
            <person name="Chen S."/>
            <person name="Zhou L."/>
            <person name="Zhou L."/>
            <person name="Ni X."/>
            <person name="Tian J."/>
            <person name="Zhou Y."/>
            <person name="Sheng Y."/>
            <person name="Liu T."/>
            <person name="Pan Y."/>
            <person name="Xia L."/>
            <person name="Li J."/>
            <person name="Zhao F."/>
            <person name="Cao W."/>
        </authorList>
    </citation>
    <scope>NUCLEOTIDE SEQUENCE</scope>
    <source>
        <strain evidence="1">Rmic-2018</strain>
        <tissue evidence="1">Larvae</tissue>
    </source>
</reference>
<evidence type="ECO:0000313" key="2">
    <source>
        <dbReference type="Proteomes" id="UP000821866"/>
    </source>
</evidence>
<dbReference type="Gene3D" id="3.30.420.10">
    <property type="entry name" value="Ribonuclease H-like superfamily/Ribonuclease H"/>
    <property type="match status" value="1"/>
</dbReference>
<evidence type="ECO:0000313" key="1">
    <source>
        <dbReference type="EMBL" id="KAH8033131.1"/>
    </source>
</evidence>
<dbReference type="InterPro" id="IPR036397">
    <property type="entry name" value="RNaseH_sf"/>
</dbReference>
<organism evidence="1 2">
    <name type="scientific">Rhipicephalus microplus</name>
    <name type="common">Cattle tick</name>
    <name type="synonym">Boophilus microplus</name>
    <dbReference type="NCBI Taxonomy" id="6941"/>
    <lineage>
        <taxon>Eukaryota</taxon>
        <taxon>Metazoa</taxon>
        <taxon>Ecdysozoa</taxon>
        <taxon>Arthropoda</taxon>
        <taxon>Chelicerata</taxon>
        <taxon>Arachnida</taxon>
        <taxon>Acari</taxon>
        <taxon>Parasitiformes</taxon>
        <taxon>Ixodida</taxon>
        <taxon>Ixodoidea</taxon>
        <taxon>Ixodidae</taxon>
        <taxon>Rhipicephalinae</taxon>
        <taxon>Rhipicephalus</taxon>
        <taxon>Boophilus</taxon>
    </lineage>
</organism>
<keyword evidence="2" id="KW-1185">Reference proteome</keyword>